<dbReference type="PANTHER" id="PTHR12053">
    <property type="entry name" value="PROTEASE FAMILY M28 PLASMA GLUTAMATE CARBOXYPEPTIDASE-RELATED"/>
    <property type="match status" value="1"/>
</dbReference>
<comment type="subcellular location">
    <subcellularLocation>
        <location evidence="1">Endoplasmic reticulum</location>
    </subcellularLocation>
    <subcellularLocation>
        <location evidence="3">Golgi apparatus</location>
    </subcellularLocation>
    <subcellularLocation>
        <location evidence="2">Lysosome</location>
    </subcellularLocation>
    <subcellularLocation>
        <location evidence="4">Secreted</location>
    </subcellularLocation>
</comment>
<evidence type="ECO:0000256" key="9">
    <source>
        <dbReference type="ARBA" id="ARBA00022723"/>
    </source>
</evidence>
<evidence type="ECO:0000256" key="14">
    <source>
        <dbReference type="ARBA" id="ARBA00023034"/>
    </source>
</evidence>
<evidence type="ECO:0000256" key="4">
    <source>
        <dbReference type="ARBA" id="ARBA00004613"/>
    </source>
</evidence>
<evidence type="ECO:0000256" key="13">
    <source>
        <dbReference type="ARBA" id="ARBA00022833"/>
    </source>
</evidence>
<evidence type="ECO:0000256" key="19">
    <source>
        <dbReference type="ARBA" id="ARBA00025833"/>
    </source>
</evidence>
<dbReference type="EMBL" id="BAABBF010000002">
    <property type="protein sequence ID" value="GAA3703991.1"/>
    <property type="molecule type" value="Genomic_DNA"/>
</dbReference>
<dbReference type="Pfam" id="PF04389">
    <property type="entry name" value="Peptidase_M28"/>
    <property type="match status" value="1"/>
</dbReference>
<dbReference type="Proteomes" id="UP001500523">
    <property type="component" value="Unassembled WGS sequence"/>
</dbReference>
<evidence type="ECO:0000256" key="21">
    <source>
        <dbReference type="SAM" id="MobiDB-lite"/>
    </source>
</evidence>
<proteinExistence type="predicted"/>
<keyword evidence="14" id="KW-0333">Golgi apparatus</keyword>
<evidence type="ECO:0000256" key="15">
    <source>
        <dbReference type="ARBA" id="ARBA00023049"/>
    </source>
</evidence>
<feature type="chain" id="PRO_5045195454" description="Carboxypeptidase Q" evidence="22">
    <location>
        <begin position="36"/>
        <end position="553"/>
    </location>
</feature>
<dbReference type="Gene3D" id="3.50.30.30">
    <property type="match status" value="1"/>
</dbReference>
<keyword evidence="16" id="KW-0865">Zymogen</keyword>
<keyword evidence="17" id="KW-0325">Glycoprotein</keyword>
<dbReference type="PANTHER" id="PTHR12053:SF3">
    <property type="entry name" value="CARBOXYPEPTIDASE Q"/>
    <property type="match status" value="1"/>
</dbReference>
<accession>A0ABP7DGF8</accession>
<gene>
    <name evidence="24" type="ORF">GCM10022268_11980</name>
</gene>
<evidence type="ECO:0000256" key="20">
    <source>
        <dbReference type="ARBA" id="ARBA00033328"/>
    </source>
</evidence>
<feature type="region of interest" description="Disordered" evidence="21">
    <location>
        <begin position="529"/>
        <end position="553"/>
    </location>
</feature>
<name>A0ABP7DGF8_9SPHN</name>
<evidence type="ECO:0000256" key="17">
    <source>
        <dbReference type="ARBA" id="ARBA00023180"/>
    </source>
</evidence>
<evidence type="ECO:0000259" key="23">
    <source>
        <dbReference type="Pfam" id="PF04389"/>
    </source>
</evidence>
<evidence type="ECO:0000256" key="3">
    <source>
        <dbReference type="ARBA" id="ARBA00004555"/>
    </source>
</evidence>
<keyword evidence="6" id="KW-0964">Secreted</keyword>
<evidence type="ECO:0000256" key="16">
    <source>
        <dbReference type="ARBA" id="ARBA00023145"/>
    </source>
</evidence>
<dbReference type="SUPFAM" id="SSF53187">
    <property type="entry name" value="Zn-dependent exopeptidases"/>
    <property type="match status" value="1"/>
</dbReference>
<evidence type="ECO:0000256" key="5">
    <source>
        <dbReference type="ARBA" id="ARBA00014116"/>
    </source>
</evidence>
<evidence type="ECO:0000313" key="24">
    <source>
        <dbReference type="EMBL" id="GAA3703991.1"/>
    </source>
</evidence>
<feature type="signal peptide" evidence="22">
    <location>
        <begin position="1"/>
        <end position="35"/>
    </location>
</feature>
<dbReference type="Gene3D" id="3.40.630.10">
    <property type="entry name" value="Zn peptidases"/>
    <property type="match status" value="2"/>
</dbReference>
<keyword evidence="25" id="KW-1185">Reference proteome</keyword>
<evidence type="ECO:0000256" key="2">
    <source>
        <dbReference type="ARBA" id="ARBA00004371"/>
    </source>
</evidence>
<evidence type="ECO:0000256" key="11">
    <source>
        <dbReference type="ARBA" id="ARBA00022801"/>
    </source>
</evidence>
<evidence type="ECO:0000256" key="18">
    <source>
        <dbReference type="ARBA" id="ARBA00023228"/>
    </source>
</evidence>
<keyword evidence="11" id="KW-0378">Hydrolase</keyword>
<keyword evidence="10 22" id="KW-0732">Signal</keyword>
<keyword evidence="9" id="KW-0479">Metal-binding</keyword>
<keyword evidence="12" id="KW-0256">Endoplasmic reticulum</keyword>
<evidence type="ECO:0000256" key="8">
    <source>
        <dbReference type="ARBA" id="ARBA00022670"/>
    </source>
</evidence>
<dbReference type="InterPro" id="IPR039866">
    <property type="entry name" value="CPQ"/>
</dbReference>
<evidence type="ECO:0000256" key="1">
    <source>
        <dbReference type="ARBA" id="ARBA00004240"/>
    </source>
</evidence>
<keyword evidence="7" id="KW-0121">Carboxypeptidase</keyword>
<comment type="subunit">
    <text evidence="19">Homodimer. The monomeric form is inactive while the homodimer is active.</text>
</comment>
<evidence type="ECO:0000256" key="6">
    <source>
        <dbReference type="ARBA" id="ARBA00022525"/>
    </source>
</evidence>
<evidence type="ECO:0000313" key="25">
    <source>
        <dbReference type="Proteomes" id="UP001500523"/>
    </source>
</evidence>
<keyword evidence="15" id="KW-0482">Metalloprotease</keyword>
<feature type="domain" description="Peptidase M28" evidence="23">
    <location>
        <begin position="300"/>
        <end position="513"/>
    </location>
</feature>
<protein>
    <recommendedName>
        <fullName evidence="5">Carboxypeptidase Q</fullName>
    </recommendedName>
    <alternativeName>
        <fullName evidence="20">Plasma glutamate carboxypeptidase</fullName>
    </alternativeName>
</protein>
<reference evidence="25" key="1">
    <citation type="journal article" date="2019" name="Int. J. Syst. Evol. Microbiol.">
        <title>The Global Catalogue of Microorganisms (GCM) 10K type strain sequencing project: providing services to taxonomists for standard genome sequencing and annotation.</title>
        <authorList>
            <consortium name="The Broad Institute Genomics Platform"/>
            <consortium name="The Broad Institute Genome Sequencing Center for Infectious Disease"/>
            <person name="Wu L."/>
            <person name="Ma J."/>
        </authorList>
    </citation>
    <scope>NUCLEOTIDE SEQUENCE [LARGE SCALE GENOMIC DNA]</scope>
    <source>
        <strain evidence="25">JCM 17498</strain>
    </source>
</reference>
<dbReference type="InterPro" id="IPR007484">
    <property type="entry name" value="Peptidase_M28"/>
</dbReference>
<keyword evidence="13" id="KW-0862">Zinc</keyword>
<evidence type="ECO:0000256" key="10">
    <source>
        <dbReference type="ARBA" id="ARBA00022729"/>
    </source>
</evidence>
<comment type="caution">
    <text evidence="24">The sequence shown here is derived from an EMBL/GenBank/DDBJ whole genome shotgun (WGS) entry which is preliminary data.</text>
</comment>
<keyword evidence="8" id="KW-0645">Protease</keyword>
<sequence>MKFIKREPVLRRHPLFAAAVMVAGPLAPLPLAAQAAAGHDAAIARIMDQGMNHSEVMTTVQVLTDQIGPRLTNSPAMRRAETWTGERFAAWGLKNVHKEGFPFGRGWSIERSSVRMVSPRPIQLTAIPVAWTPATGPTPLTAPIIVAPLRNERDFATWRGKLRGRIVLVSQPTPPRDPETPAFRRLGGEDIAKLDRYEQPVNDPAAEAKELRDAQFEAKRDAFLAAEGAVAQATMSYRDGKLVSGEGYLFGTGETPKLPAVQIAAEDYRRLTRLAKTGPAPVLEIVSDVRFDDGDAQAYNVIAEIPGTDPKAGYVMAGAHLDSWVAADGAADNGAGSAMVMEAARILAATGVRPRRTIRFVLWAGEEQGLLGSIAYVDRHLAARGKPGEPMPTGLSAYYTYGQRWPIVPRAGYRDLTAYFNIDNGSGKLRGLYAENGGPATVSTLRAWLSPFASMGADAVVAGRTDGTDHVFMQAIGVPAFQFVQDPLDYGSRIHHSAIDTFDHLKAQDMRQGSTVLAGVLLAAADADKALPRPPLPTQPAVTDPFAYPEDND</sequence>
<evidence type="ECO:0000256" key="22">
    <source>
        <dbReference type="SAM" id="SignalP"/>
    </source>
</evidence>
<evidence type="ECO:0000256" key="12">
    <source>
        <dbReference type="ARBA" id="ARBA00022824"/>
    </source>
</evidence>
<keyword evidence="18" id="KW-0458">Lysosome</keyword>
<evidence type="ECO:0000256" key="7">
    <source>
        <dbReference type="ARBA" id="ARBA00022645"/>
    </source>
</evidence>
<organism evidence="24 25">
    <name type="scientific">Sphingomonas cynarae</name>
    <dbReference type="NCBI Taxonomy" id="930197"/>
    <lineage>
        <taxon>Bacteria</taxon>
        <taxon>Pseudomonadati</taxon>
        <taxon>Pseudomonadota</taxon>
        <taxon>Alphaproteobacteria</taxon>
        <taxon>Sphingomonadales</taxon>
        <taxon>Sphingomonadaceae</taxon>
        <taxon>Sphingomonas</taxon>
    </lineage>
</organism>